<dbReference type="EMBL" id="MZNU01000045">
    <property type="protein sequence ID" value="OWP06521.1"/>
    <property type="molecule type" value="Genomic_DNA"/>
</dbReference>
<accession>A0A218ZEK3</accession>
<dbReference type="InParanoid" id="A0A218ZEK3"/>
<feature type="region of interest" description="Disordered" evidence="1">
    <location>
        <begin position="232"/>
        <end position="255"/>
    </location>
</feature>
<dbReference type="AlphaFoldDB" id="A0A218ZEK3"/>
<reference evidence="3 4" key="1">
    <citation type="submission" date="2017-04" db="EMBL/GenBank/DDBJ databases">
        <title>Draft genome sequence of Marssonina coronaria NL1: causal agent of apple blotch.</title>
        <authorList>
            <person name="Cheng Q."/>
        </authorList>
    </citation>
    <scope>NUCLEOTIDE SEQUENCE [LARGE SCALE GENOMIC DNA]</scope>
    <source>
        <strain evidence="3 4">NL1</strain>
    </source>
</reference>
<evidence type="ECO:0000313" key="3">
    <source>
        <dbReference type="EMBL" id="OWP06521.1"/>
    </source>
</evidence>
<keyword evidence="4" id="KW-1185">Reference proteome</keyword>
<evidence type="ECO:0000256" key="2">
    <source>
        <dbReference type="SAM" id="SignalP"/>
    </source>
</evidence>
<feature type="chain" id="PRO_5012262203" evidence="2">
    <location>
        <begin position="25"/>
        <end position="314"/>
    </location>
</feature>
<keyword evidence="2" id="KW-0732">Signal</keyword>
<organism evidence="3 4">
    <name type="scientific">Diplocarpon coronariae</name>
    <dbReference type="NCBI Taxonomy" id="2795749"/>
    <lineage>
        <taxon>Eukaryota</taxon>
        <taxon>Fungi</taxon>
        <taxon>Dikarya</taxon>
        <taxon>Ascomycota</taxon>
        <taxon>Pezizomycotina</taxon>
        <taxon>Leotiomycetes</taxon>
        <taxon>Helotiales</taxon>
        <taxon>Drepanopezizaceae</taxon>
        <taxon>Diplocarpon</taxon>
    </lineage>
</organism>
<evidence type="ECO:0000256" key="1">
    <source>
        <dbReference type="SAM" id="MobiDB-lite"/>
    </source>
</evidence>
<feature type="signal peptide" evidence="2">
    <location>
        <begin position="1"/>
        <end position="24"/>
    </location>
</feature>
<comment type="caution">
    <text evidence="3">The sequence shown here is derived from an EMBL/GenBank/DDBJ whole genome shotgun (WGS) entry which is preliminary data.</text>
</comment>
<gene>
    <name evidence="3" type="ORF">B2J93_7071</name>
</gene>
<dbReference type="OrthoDB" id="3560277at2759"/>
<protein>
    <submittedName>
        <fullName evidence="3">CRISPR-associated helicase Cas</fullName>
    </submittedName>
</protein>
<sequence length="314" mass="33292">MHISPISSVVVLAMLVMLALTSNASPIGPIVRLPTPTSGNFTAIAGSSPANLGFNFGPGPVVEGSKASSTTHGLWTIQTSPPTPSTKTPAPLLRRSPFHTTGDPLSSPESLAAIRESLAAYDSAFGVPSESDMASLSVAQQQVVSDLESMIPMLSEEDRAAAKMIARFITQKLLHPSPGGEERLAQATTAVQNGTQAIARASVWQDEYSEADGQCVTDSEIRGRDTACSQVKKKSKSCPNGDPMPTSGAQDCPPLTGWQEAQRQGKELRNHRKKKEKADAARDNRRIVRTVFLSVGCFCLPYLVCPLVVVPGAV</sequence>
<proteinExistence type="predicted"/>
<dbReference type="Proteomes" id="UP000242519">
    <property type="component" value="Unassembled WGS sequence"/>
</dbReference>
<evidence type="ECO:0000313" key="4">
    <source>
        <dbReference type="Proteomes" id="UP000242519"/>
    </source>
</evidence>
<name>A0A218ZEK3_9HELO</name>